<feature type="region of interest" description="Disordered" evidence="6">
    <location>
        <begin position="58"/>
        <end position="111"/>
    </location>
</feature>
<evidence type="ECO:0000256" key="3">
    <source>
        <dbReference type="ARBA" id="ARBA00022676"/>
    </source>
</evidence>
<keyword evidence="3" id="KW-0328">Glycosyltransferase</keyword>
<keyword evidence="9" id="KW-1185">Reference proteome</keyword>
<keyword evidence="4" id="KW-0808">Transferase</keyword>
<proteinExistence type="predicted"/>
<evidence type="ECO:0000313" key="9">
    <source>
        <dbReference type="Proteomes" id="UP000317650"/>
    </source>
</evidence>
<dbReference type="PANTHER" id="PTHR20961">
    <property type="entry name" value="GLYCOSYLTRANSFERASE"/>
    <property type="match status" value="1"/>
</dbReference>
<evidence type="ECO:0000256" key="5">
    <source>
        <dbReference type="ARBA" id="ARBA00023180"/>
    </source>
</evidence>
<gene>
    <name evidence="8" type="ORF">C4D60_Mb02t15320</name>
</gene>
<name>A0A4S8IAV5_MUSBA</name>
<accession>A0A4S8IAV5</accession>
<evidence type="ECO:0000256" key="4">
    <source>
        <dbReference type="ARBA" id="ARBA00022679"/>
    </source>
</evidence>
<dbReference type="GO" id="GO:0016763">
    <property type="term" value="F:pentosyltransferase activity"/>
    <property type="evidence" value="ECO:0007669"/>
    <property type="project" value="UniProtKB-ARBA"/>
</dbReference>
<feature type="compositionally biased region" description="Polar residues" evidence="6">
    <location>
        <begin position="71"/>
        <end position="88"/>
    </location>
</feature>
<evidence type="ECO:0000256" key="2">
    <source>
        <dbReference type="ARBA" id="ARBA00004881"/>
    </source>
</evidence>
<comment type="pathway">
    <text evidence="2">Glycan metabolism.</text>
</comment>
<sequence length="511" mass="57711">MGSKLKLARNGNQSRRLRLVMLLVGCFLVTMTYLVASKPQGLVRSSFGFRTSMRTPLSGDDVLNGYENGRHSTASGGKDPQISQASAESNDEKEKSIQGEKNASVVDSTSQEVARTHELTEGGEQIQTLERKSSCDLSDERVDICELYGDIRIPGNSSSVLFMESSNNTEHKEAWRVHPYPRKGDETCLREVRELTIRATSEAPRCTVHHNVTAIVFSVSGYTGNLFHDFSDLLVPLFVTARQFDGEVQFVVTDFRRWWINKYRLVLQRLSKYPVMDFDGDEEVHCFKQVIVGLRAHQEFQIDPARAPNGYTLIDFTRFIRSTYSLQRETVNNIEDLAARKPRLLIIARKRTRAFTNIGEIVAMAEGLGYEVVVDEANVSSDMAQFARTVNSCDVMMGVHGAGLTNLVFLPLNATIIQIVPWGGLEWMSMLDFGYPAMAMGLKYLQHSITIEESTLTEQYPRDHRVFTDPMSFHGSEFKVVRSTFMKTQNVKLDVNRFKGVLWAALENMIQ</sequence>
<evidence type="ECO:0000313" key="8">
    <source>
        <dbReference type="EMBL" id="THU45197.1"/>
    </source>
</evidence>
<comment type="subcellular location">
    <subcellularLocation>
        <location evidence="1">Golgi apparatus membrane</location>
        <topology evidence="1">Single-pass type II membrane protein</topology>
    </subcellularLocation>
</comment>
<evidence type="ECO:0000259" key="7">
    <source>
        <dbReference type="Pfam" id="PF04577"/>
    </source>
</evidence>
<dbReference type="Proteomes" id="UP000317650">
    <property type="component" value="Chromosome 2"/>
</dbReference>
<dbReference type="Pfam" id="PF04577">
    <property type="entry name" value="Glyco_transf_61"/>
    <property type="match status" value="1"/>
</dbReference>
<feature type="domain" description="Glycosyltransferase 61 catalytic" evidence="7">
    <location>
        <begin position="327"/>
        <end position="417"/>
    </location>
</feature>
<feature type="compositionally biased region" description="Polar residues" evidence="6">
    <location>
        <begin position="99"/>
        <end position="111"/>
    </location>
</feature>
<keyword evidence="5" id="KW-0325">Glycoprotein</keyword>
<evidence type="ECO:0000256" key="1">
    <source>
        <dbReference type="ARBA" id="ARBA00004323"/>
    </source>
</evidence>
<evidence type="ECO:0000256" key="6">
    <source>
        <dbReference type="SAM" id="MobiDB-lite"/>
    </source>
</evidence>
<dbReference type="InterPro" id="IPR007657">
    <property type="entry name" value="Glycosyltransferase_61"/>
</dbReference>
<reference evidence="8 9" key="1">
    <citation type="journal article" date="2019" name="Nat. Plants">
        <title>Genome sequencing of Musa balbisiana reveals subgenome evolution and function divergence in polyploid bananas.</title>
        <authorList>
            <person name="Yao X."/>
        </authorList>
    </citation>
    <scope>NUCLEOTIDE SEQUENCE [LARGE SCALE GENOMIC DNA]</scope>
    <source>
        <strain evidence="9">cv. DH-PKW</strain>
        <tissue evidence="8">Leaves</tissue>
    </source>
</reference>
<protein>
    <recommendedName>
        <fullName evidence="7">Glycosyltransferase 61 catalytic domain-containing protein</fullName>
    </recommendedName>
</protein>
<dbReference type="EMBL" id="PYDT01000011">
    <property type="protein sequence ID" value="THU45197.1"/>
    <property type="molecule type" value="Genomic_DNA"/>
</dbReference>
<dbReference type="InterPro" id="IPR049625">
    <property type="entry name" value="Glyco_transf_61_cat"/>
</dbReference>
<dbReference type="GO" id="GO:0000139">
    <property type="term" value="C:Golgi membrane"/>
    <property type="evidence" value="ECO:0007669"/>
    <property type="project" value="UniProtKB-SubCell"/>
</dbReference>
<dbReference type="STRING" id="52838.A0A4S8IAV5"/>
<comment type="caution">
    <text evidence="8">The sequence shown here is derived from an EMBL/GenBank/DDBJ whole genome shotgun (WGS) entry which is preliminary data.</text>
</comment>
<dbReference type="PANTHER" id="PTHR20961:SF97">
    <property type="entry name" value="ALPHA-1,3-ARABINOSYLTRANSFERASE XAT3"/>
    <property type="match status" value="1"/>
</dbReference>
<dbReference type="AlphaFoldDB" id="A0A4S8IAV5"/>
<organism evidence="8 9">
    <name type="scientific">Musa balbisiana</name>
    <name type="common">Banana</name>
    <dbReference type="NCBI Taxonomy" id="52838"/>
    <lineage>
        <taxon>Eukaryota</taxon>
        <taxon>Viridiplantae</taxon>
        <taxon>Streptophyta</taxon>
        <taxon>Embryophyta</taxon>
        <taxon>Tracheophyta</taxon>
        <taxon>Spermatophyta</taxon>
        <taxon>Magnoliopsida</taxon>
        <taxon>Liliopsida</taxon>
        <taxon>Zingiberales</taxon>
        <taxon>Musaceae</taxon>
        <taxon>Musa</taxon>
    </lineage>
</organism>